<protein>
    <submittedName>
        <fullName evidence="1">Uncharacterized protein</fullName>
    </submittedName>
</protein>
<reference evidence="1 2" key="1">
    <citation type="submission" date="2015-03" db="EMBL/GenBank/DDBJ databases">
        <authorList>
            <person name="Hassan Y.I."/>
            <person name="Lepp D."/>
            <person name="Zhou T."/>
        </authorList>
    </citation>
    <scope>NUCLEOTIDE SEQUENCE [LARGE SCALE GENOMIC DNA]</scope>
    <source>
        <strain evidence="1 2">GH2-10</strain>
    </source>
</reference>
<dbReference type="AlphaFoldDB" id="A0A0F5LCU7"/>
<dbReference type="PATRIC" id="fig|361041.3.peg.609"/>
<comment type="caution">
    <text evidence="1">The sequence shown here is derived from an EMBL/GenBank/DDBJ whole genome shotgun (WGS) entry which is preliminary data.</text>
</comment>
<evidence type="ECO:0000313" key="2">
    <source>
        <dbReference type="Proteomes" id="UP000033514"/>
    </source>
</evidence>
<sequence length="133" mass="14056">MPTYRKLPIGVLLALTALPALLIGATLWMVAGLVPACTVSERERLTSPNAAFDVVIFSRDCGNTEANTQAALVPPGEEVPFDAASFYSVGVDADLSPRWISVSALELTTPSGQKPYRSDETVAGVSVTYRAAN</sequence>
<gene>
    <name evidence="1" type="ORF">VW35_06435</name>
</gene>
<accession>A0A0F5LCU7</accession>
<dbReference type="EMBL" id="LAJG01000014">
    <property type="protein sequence ID" value="KKB80075.1"/>
    <property type="molecule type" value="Genomic_DNA"/>
</dbReference>
<evidence type="ECO:0000313" key="1">
    <source>
        <dbReference type="EMBL" id="KKB80075.1"/>
    </source>
</evidence>
<keyword evidence="2" id="KW-1185">Reference proteome</keyword>
<name>A0A0F5LCU7_9HYPH</name>
<proteinExistence type="predicted"/>
<organism evidence="1 2">
    <name type="scientific">Devosia soli</name>
    <dbReference type="NCBI Taxonomy" id="361041"/>
    <lineage>
        <taxon>Bacteria</taxon>
        <taxon>Pseudomonadati</taxon>
        <taxon>Pseudomonadota</taxon>
        <taxon>Alphaproteobacteria</taxon>
        <taxon>Hyphomicrobiales</taxon>
        <taxon>Devosiaceae</taxon>
        <taxon>Devosia</taxon>
    </lineage>
</organism>
<dbReference type="Proteomes" id="UP000033514">
    <property type="component" value="Unassembled WGS sequence"/>
</dbReference>